<dbReference type="STRING" id="37658.SAMN05661086_02746"/>
<evidence type="ECO:0000313" key="3">
    <source>
        <dbReference type="Proteomes" id="UP000199659"/>
    </source>
</evidence>
<sequence length="457" mass="50614">MSIISGLFRSRDKPTNSTSGNAYRFFFGGSTSGKPVNERSALQMTAVYACVRILSEAIAGLPVHLYKYREDGSKDKALEHSLYRLLHDAPNPEMTSFVFRETLMTHLLLWGNAYAQIIRNGKGEIIALYPLMPNRMTVDRDDKGKLYYQYQMQDSDAPTMKTGTVTLKATDVLHIPGLGFDGLVGYSPIAMAKNAIGMAIACEEYGAKFFANGATPGGILEHPGTVKDPAKVRESWNSAFGGSSNANKVAVLEEGMKYTPISISPNEAQFLETRKFQIDEIARIFRVPPHMVGDLEKSSFSNIEQQSLEFVKYTLEPWIVRWEQSINRALLSETEKAAYFVKFNVDGLLRGDYQSRMNGYATARQNGWMSANDIRELENLDRIPAEQGGDLYLINGNMTKLEDAGIFAATTAAGKEEDSDEEILEVEESDGDQSGDAGGNTGEDAVPKRHHRRGQLV</sequence>
<dbReference type="Gene3D" id="3.30.1120.70">
    <property type="match status" value="1"/>
</dbReference>
<dbReference type="Proteomes" id="UP000199659">
    <property type="component" value="Unassembled WGS sequence"/>
</dbReference>
<keyword evidence="3" id="KW-1185">Reference proteome</keyword>
<dbReference type="InterPro" id="IPR006944">
    <property type="entry name" value="Phage/GTA_portal"/>
</dbReference>
<dbReference type="Gene3D" id="1.20.1270.210">
    <property type="match status" value="1"/>
</dbReference>
<organism evidence="2 3">
    <name type="scientific">Anaeromicropila populeti</name>
    <dbReference type="NCBI Taxonomy" id="37658"/>
    <lineage>
        <taxon>Bacteria</taxon>
        <taxon>Bacillati</taxon>
        <taxon>Bacillota</taxon>
        <taxon>Clostridia</taxon>
        <taxon>Lachnospirales</taxon>
        <taxon>Lachnospiraceae</taxon>
        <taxon>Anaeromicropila</taxon>
    </lineage>
</organism>
<dbReference type="Gene3D" id="3.40.140.120">
    <property type="match status" value="1"/>
</dbReference>
<feature type="region of interest" description="Disordered" evidence="1">
    <location>
        <begin position="412"/>
        <end position="457"/>
    </location>
</feature>
<name>A0A1I6KUE5_9FIRM</name>
<feature type="compositionally biased region" description="Acidic residues" evidence="1">
    <location>
        <begin position="417"/>
        <end position="433"/>
    </location>
</feature>
<feature type="compositionally biased region" description="Basic residues" evidence="1">
    <location>
        <begin position="448"/>
        <end position="457"/>
    </location>
</feature>
<dbReference type="Pfam" id="PF04860">
    <property type="entry name" value="Phage_portal"/>
    <property type="match status" value="1"/>
</dbReference>
<evidence type="ECO:0000256" key="1">
    <source>
        <dbReference type="SAM" id="MobiDB-lite"/>
    </source>
</evidence>
<dbReference type="NCBIfam" id="TIGR01537">
    <property type="entry name" value="portal_HK97"/>
    <property type="match status" value="1"/>
</dbReference>
<accession>A0A1I6KUE5</accession>
<dbReference type="InterPro" id="IPR006427">
    <property type="entry name" value="Portal_HK97"/>
</dbReference>
<dbReference type="AlphaFoldDB" id="A0A1I6KUE5"/>
<evidence type="ECO:0000313" key="2">
    <source>
        <dbReference type="EMBL" id="SFR94841.1"/>
    </source>
</evidence>
<dbReference type="RefSeq" id="WP_092561725.1">
    <property type="nucleotide sequence ID" value="NZ_FOYZ01000010.1"/>
</dbReference>
<reference evidence="2 3" key="1">
    <citation type="submission" date="2016-10" db="EMBL/GenBank/DDBJ databases">
        <authorList>
            <person name="de Groot N.N."/>
        </authorList>
    </citation>
    <scope>NUCLEOTIDE SEQUENCE [LARGE SCALE GENOMIC DNA]</scope>
    <source>
        <strain evidence="2 3">743A</strain>
    </source>
</reference>
<protein>
    <submittedName>
        <fullName evidence="2">Phage portal protein, HK97 family</fullName>
    </submittedName>
</protein>
<gene>
    <name evidence="2" type="ORF">SAMN05661086_02746</name>
</gene>
<dbReference type="EMBL" id="FOYZ01000010">
    <property type="protein sequence ID" value="SFR94841.1"/>
    <property type="molecule type" value="Genomic_DNA"/>
</dbReference>
<dbReference type="OrthoDB" id="9765386at2"/>
<proteinExistence type="predicted"/>